<reference evidence="4 5" key="1">
    <citation type="submission" date="2019-08" db="EMBL/GenBank/DDBJ databases">
        <title>Bradyrhizobium hipponensis sp. nov., a rhizobium isolated from a Lupinus angustifolius root nodule in Tunisia.</title>
        <authorList>
            <person name="Off K."/>
            <person name="Rejili M."/>
            <person name="Mars M."/>
            <person name="Brachmann A."/>
            <person name="Marin M."/>
        </authorList>
    </citation>
    <scope>NUCLEOTIDE SEQUENCE [LARGE SCALE GENOMIC DNA]</scope>
    <source>
        <strain evidence="4 5">CTAW71</strain>
    </source>
</reference>
<sequence>MDLTRRKALIGLCVAAVPAPRAASAAQRPLRISVPMGLHQKMIEELGARFTKANPAIAVEFLGKGDNWDPLLQVTLREGLVNGLPDATWQSLAYARLLARRGYIQPLDPLAGGRAAFTALGLPEPLLESISGDSGVHAMPFGTTIPVVYYNMDLLKRAGHAAAQPPSTWDEIIEVAGKISALDRTITGGFIENDASNAWIFQNLVASSGGRMMTPDLSDVAFNAPEGRSSLELLWRFGDVSGTNMSREQARQAFNAGACGILIRSASGTTSVSEATQRRFELMVGRLPIPSPKGRLVGAGHGFMVFTKDTERQKALWTFFRFAASAEGQMILARQSGYMPVNMSALGQADFLKEYLQINPYHRAVVEALAITTDQFSFLKDNTVKITDMMADVMRDVVAHRTRPDVALKAMADQTRKLLSS</sequence>
<comment type="similarity">
    <text evidence="2">Belongs to the bacterial solute-binding protein 1 family.</text>
</comment>
<dbReference type="PANTHER" id="PTHR43649">
    <property type="entry name" value="ARABINOSE-BINDING PROTEIN-RELATED"/>
    <property type="match status" value="1"/>
</dbReference>
<protein>
    <submittedName>
        <fullName evidence="4">Extracellular solute-binding protein</fullName>
    </submittedName>
</protein>
<accession>A0A5D3KCS7</accession>
<keyword evidence="3" id="KW-0574">Periplasm</keyword>
<evidence type="ECO:0000313" key="4">
    <source>
        <dbReference type="EMBL" id="TYL92551.1"/>
    </source>
</evidence>
<dbReference type="InterPro" id="IPR050490">
    <property type="entry name" value="Bact_solute-bd_prot1"/>
</dbReference>
<keyword evidence="5" id="KW-1185">Reference proteome</keyword>
<proteinExistence type="inferred from homology"/>
<evidence type="ECO:0000256" key="1">
    <source>
        <dbReference type="ARBA" id="ARBA00004418"/>
    </source>
</evidence>
<comment type="subcellular location">
    <subcellularLocation>
        <location evidence="1">Periplasm</location>
    </subcellularLocation>
</comment>
<evidence type="ECO:0000256" key="2">
    <source>
        <dbReference type="ARBA" id="ARBA00008520"/>
    </source>
</evidence>
<dbReference type="Gene3D" id="3.40.190.10">
    <property type="entry name" value="Periplasmic binding protein-like II"/>
    <property type="match status" value="2"/>
</dbReference>
<evidence type="ECO:0000313" key="5">
    <source>
        <dbReference type="Proteomes" id="UP000324758"/>
    </source>
</evidence>
<dbReference type="AlphaFoldDB" id="A0A5D3KCS7"/>
<dbReference type="OrthoDB" id="2509690at2"/>
<dbReference type="Proteomes" id="UP000324758">
    <property type="component" value="Unassembled WGS sequence"/>
</dbReference>
<name>A0A5D3KCS7_9BRAD</name>
<dbReference type="PANTHER" id="PTHR43649:SF12">
    <property type="entry name" value="DIACETYLCHITOBIOSE BINDING PROTEIN DASA"/>
    <property type="match status" value="1"/>
</dbReference>
<dbReference type="SUPFAM" id="SSF53850">
    <property type="entry name" value="Periplasmic binding protein-like II"/>
    <property type="match status" value="1"/>
</dbReference>
<gene>
    <name evidence="4" type="ORF">FXB40_24155</name>
</gene>
<dbReference type="InterPro" id="IPR006059">
    <property type="entry name" value="SBP"/>
</dbReference>
<dbReference type="RefSeq" id="WP_148774691.1">
    <property type="nucleotide sequence ID" value="NZ_VSSS01000037.1"/>
</dbReference>
<dbReference type="EMBL" id="VSSS01000037">
    <property type="protein sequence ID" value="TYL92551.1"/>
    <property type="molecule type" value="Genomic_DNA"/>
</dbReference>
<dbReference type="Pfam" id="PF01547">
    <property type="entry name" value="SBP_bac_1"/>
    <property type="match status" value="1"/>
</dbReference>
<comment type="caution">
    <text evidence="4">The sequence shown here is derived from an EMBL/GenBank/DDBJ whole genome shotgun (WGS) entry which is preliminary data.</text>
</comment>
<evidence type="ECO:0000256" key="3">
    <source>
        <dbReference type="ARBA" id="ARBA00022764"/>
    </source>
</evidence>
<dbReference type="GO" id="GO:0042597">
    <property type="term" value="C:periplasmic space"/>
    <property type="evidence" value="ECO:0007669"/>
    <property type="project" value="UniProtKB-SubCell"/>
</dbReference>
<organism evidence="4 5">
    <name type="scientific">Bradyrhizobium rifense</name>
    <dbReference type="NCBI Taxonomy" id="515499"/>
    <lineage>
        <taxon>Bacteria</taxon>
        <taxon>Pseudomonadati</taxon>
        <taxon>Pseudomonadota</taxon>
        <taxon>Alphaproteobacteria</taxon>
        <taxon>Hyphomicrobiales</taxon>
        <taxon>Nitrobacteraceae</taxon>
        <taxon>Bradyrhizobium</taxon>
    </lineage>
</organism>